<feature type="compositionally biased region" description="Low complexity" evidence="1">
    <location>
        <begin position="431"/>
        <end position="443"/>
    </location>
</feature>
<name>A0A0C3E294_OIDMZ</name>
<feature type="region of interest" description="Disordered" evidence="1">
    <location>
        <begin position="320"/>
        <end position="361"/>
    </location>
</feature>
<dbReference type="EMBL" id="KN832870">
    <property type="protein sequence ID" value="KIN08453.1"/>
    <property type="molecule type" value="Genomic_DNA"/>
</dbReference>
<keyword evidence="3" id="KW-1185">Reference proteome</keyword>
<protein>
    <submittedName>
        <fullName evidence="2">Uncharacterized protein</fullName>
    </submittedName>
</protein>
<reference evidence="3" key="2">
    <citation type="submission" date="2015-01" db="EMBL/GenBank/DDBJ databases">
        <title>Evolutionary Origins and Diversification of the Mycorrhizal Mutualists.</title>
        <authorList>
            <consortium name="DOE Joint Genome Institute"/>
            <consortium name="Mycorrhizal Genomics Consortium"/>
            <person name="Kohler A."/>
            <person name="Kuo A."/>
            <person name="Nagy L.G."/>
            <person name="Floudas D."/>
            <person name="Copeland A."/>
            <person name="Barry K.W."/>
            <person name="Cichocki N."/>
            <person name="Veneault-Fourrey C."/>
            <person name="LaButti K."/>
            <person name="Lindquist E.A."/>
            <person name="Lipzen A."/>
            <person name="Lundell T."/>
            <person name="Morin E."/>
            <person name="Murat C."/>
            <person name="Riley R."/>
            <person name="Ohm R."/>
            <person name="Sun H."/>
            <person name="Tunlid A."/>
            <person name="Henrissat B."/>
            <person name="Grigoriev I.V."/>
            <person name="Hibbett D.S."/>
            <person name="Martin F."/>
        </authorList>
    </citation>
    <scope>NUCLEOTIDE SEQUENCE [LARGE SCALE GENOMIC DNA]</scope>
    <source>
        <strain evidence="3">Zn</strain>
    </source>
</reference>
<dbReference type="HOGENOM" id="CLU_580168_0_0_1"/>
<evidence type="ECO:0000256" key="1">
    <source>
        <dbReference type="SAM" id="MobiDB-lite"/>
    </source>
</evidence>
<dbReference type="AlphaFoldDB" id="A0A0C3E294"/>
<organism evidence="2 3">
    <name type="scientific">Oidiodendron maius (strain Zn)</name>
    <dbReference type="NCBI Taxonomy" id="913774"/>
    <lineage>
        <taxon>Eukaryota</taxon>
        <taxon>Fungi</taxon>
        <taxon>Dikarya</taxon>
        <taxon>Ascomycota</taxon>
        <taxon>Pezizomycotina</taxon>
        <taxon>Leotiomycetes</taxon>
        <taxon>Leotiomycetes incertae sedis</taxon>
        <taxon>Myxotrichaceae</taxon>
        <taxon>Oidiodendron</taxon>
    </lineage>
</organism>
<reference evidence="2 3" key="1">
    <citation type="submission" date="2014-04" db="EMBL/GenBank/DDBJ databases">
        <authorList>
            <consortium name="DOE Joint Genome Institute"/>
            <person name="Kuo A."/>
            <person name="Martino E."/>
            <person name="Perotto S."/>
            <person name="Kohler A."/>
            <person name="Nagy L.G."/>
            <person name="Floudas D."/>
            <person name="Copeland A."/>
            <person name="Barry K.W."/>
            <person name="Cichocki N."/>
            <person name="Veneault-Fourrey C."/>
            <person name="LaButti K."/>
            <person name="Lindquist E.A."/>
            <person name="Lipzen A."/>
            <person name="Lundell T."/>
            <person name="Morin E."/>
            <person name="Murat C."/>
            <person name="Sun H."/>
            <person name="Tunlid A."/>
            <person name="Henrissat B."/>
            <person name="Grigoriev I.V."/>
            <person name="Hibbett D.S."/>
            <person name="Martin F."/>
            <person name="Nordberg H.P."/>
            <person name="Cantor M.N."/>
            <person name="Hua S.X."/>
        </authorList>
    </citation>
    <scope>NUCLEOTIDE SEQUENCE [LARGE SCALE GENOMIC DNA]</scope>
    <source>
        <strain evidence="2 3">Zn</strain>
    </source>
</reference>
<feature type="region of interest" description="Disordered" evidence="1">
    <location>
        <begin position="94"/>
        <end position="122"/>
    </location>
</feature>
<feature type="compositionally biased region" description="Basic and acidic residues" evidence="1">
    <location>
        <begin position="446"/>
        <end position="458"/>
    </location>
</feature>
<evidence type="ECO:0000313" key="2">
    <source>
        <dbReference type="EMBL" id="KIN08453.1"/>
    </source>
</evidence>
<feature type="compositionally biased region" description="Basic and acidic residues" evidence="1">
    <location>
        <begin position="175"/>
        <end position="189"/>
    </location>
</feature>
<dbReference type="Pfam" id="PF12511">
    <property type="entry name" value="DUF3716"/>
    <property type="match status" value="1"/>
</dbReference>
<feature type="compositionally biased region" description="Polar residues" evidence="1">
    <location>
        <begin position="342"/>
        <end position="355"/>
    </location>
</feature>
<dbReference type="Proteomes" id="UP000054321">
    <property type="component" value="Unassembled WGS sequence"/>
</dbReference>
<dbReference type="InParanoid" id="A0A0C3E294"/>
<feature type="region of interest" description="Disordered" evidence="1">
    <location>
        <begin position="431"/>
        <end position="471"/>
    </location>
</feature>
<accession>A0A0C3E294</accession>
<feature type="compositionally biased region" description="Basic and acidic residues" evidence="1">
    <location>
        <begin position="109"/>
        <end position="120"/>
    </location>
</feature>
<feature type="region of interest" description="Disordered" evidence="1">
    <location>
        <begin position="175"/>
        <end position="195"/>
    </location>
</feature>
<proteinExistence type="predicted"/>
<feature type="compositionally biased region" description="Basic residues" evidence="1">
    <location>
        <begin position="98"/>
        <end position="108"/>
    </location>
</feature>
<feature type="compositionally biased region" description="Low complexity" evidence="1">
    <location>
        <begin position="327"/>
        <end position="340"/>
    </location>
</feature>
<dbReference type="InterPro" id="IPR022190">
    <property type="entry name" value="DUF3716"/>
</dbReference>
<gene>
    <name evidence="2" type="ORF">OIDMADRAFT_48313</name>
</gene>
<evidence type="ECO:0000313" key="3">
    <source>
        <dbReference type="Proteomes" id="UP000054321"/>
    </source>
</evidence>
<sequence>MPSVHQTRGILISTRGRIAAKRCNFCTAGGGVFSERVAIKGWYQGQCGNCLWYGGEDSAVGIDGEGKGKCSFRRKWKGRAKQERTEEYNREVDEQKKFNRKQKKFRQRMNKEAGKERAKSEAVGLTLRPKGGETDAAVNAGHSYREQDPEVIIAAMEGIESKAMGLMLARDSLERKHKDQNTGNSKKEIPSSNWDLSSSVWHDDAQMFEREFMNWYPNFDRLDPNKPMSASKKDSNSNSNLADLYQDSVVLSLNDKGRNQTAIGPSSERRRALRLDQDWSIFHKIASGKYSDILDQSSLTLDKDTSESKLASPFLTRTSARLHQSPATSSSTRLALTRLSGSPATSSPGRGTSSRLSHDAVTAKSVGRVPEIIIAATARRTFARFAQRRASATSSGNSSEITAESAIALADSVLEAQKGIRFMMQRTEATAYATHSTQQSQSHMHSKVERKKERERNADVPPLSLLSKTFG</sequence>